<dbReference type="GO" id="GO:0051701">
    <property type="term" value="P:biological process involved in interaction with host"/>
    <property type="evidence" value="ECO:0007669"/>
    <property type="project" value="UniProtKB-ARBA"/>
</dbReference>
<dbReference type="SUPFAM" id="SSF51126">
    <property type="entry name" value="Pectin lyase-like"/>
    <property type="match status" value="1"/>
</dbReference>
<dbReference type="EMBL" id="OQ317942">
    <property type="protein sequence ID" value="WCS66566.1"/>
    <property type="molecule type" value="Genomic_DNA"/>
</dbReference>
<accession>A0AAE9YAN3</accession>
<sequence length="868" mass="96762">MTIKELGTTMDRQWRNDLNNNLRELSGFTTTATNALNKANTADQKANSALLQSTSAEQNADFAKQLAQEAKTTANNANDTSNSVQKQLDQIVIEGDSSLAANQARLDANDKEYGSLKARIDAEQVKTEEMFLNPLQFKAPGAVDDTAAFRAAVQYAINRRVRKLVFPYSTYKLSKPIYLNGVSDFELDLQNSTIIWDGRDVVTTDRNIRYYGVFTAMPEDGGFPKEQVVSWQKEILDTNNIIKETNFTGNTLKCSKITVNNMTSIINNGDYVRFKVGEALTSGNEDYKNVFKPTVDILCKVLYVVGNDIYVDYYSPYDFSQVNIATVSTVQKVNVIRNIKIMNALINDISPYKAPDGNLGDNPNRSRLVSGFGFYNAVNCNVENVRGRGMKLPLLMVKSSYGFEAKNVLNEYPESHGGGEGYAIHFEFCMKCHAFDVQGNDGNSVIDFSGSAFCSATRVKSTNTYSYKTIGTHGEAEHDIIFRDCEGAFGFSNSTQWFACMSINITLENCKGIITGQEDSYIDLLVKGGEFVFKSNKKNYFRRLIFENTKVVFGYQTEMLGHQRGINTPSTIKFNGDSKILCEDETAGLITRVKFKGLDVLELNGDIDFTGYTGKLSLENIKNININANIINAPLVLFNREKVIDKVNLNIKPKVIIMDNQSMIDRFLELDYLSDGNIFVNINGGIVNHMKDSDCDFFKFNNDTNKSNVNIFINTVGVTFYSKYSNRLKVSCLDESFPAKNYVKKQTAVGNTLVGATAVLDGWDFTMNKDISKQPSKSTGFMETTENASGSITAYQKGILALSQYNRAYLSYGRSNPYQWLELSFILTGSSSERPTNAKDGTMFFDLNLGKPIFKHGSSWKLADGAIV</sequence>
<dbReference type="Proteomes" id="UP001222392">
    <property type="component" value="Segment"/>
</dbReference>
<name>A0AAE9YAN3_9CAUD</name>
<dbReference type="GO" id="GO:0044423">
    <property type="term" value="C:virion component"/>
    <property type="evidence" value="ECO:0007669"/>
    <property type="project" value="UniProtKB-KW"/>
</dbReference>
<proteinExistence type="predicted"/>
<dbReference type="GO" id="GO:0019058">
    <property type="term" value="P:viral life cycle"/>
    <property type="evidence" value="ECO:0007669"/>
    <property type="project" value="UniProtKB-ARBA"/>
</dbReference>
<dbReference type="InterPro" id="IPR011050">
    <property type="entry name" value="Pectin_lyase_fold/virulence"/>
</dbReference>
<gene>
    <name evidence="1" type="ORF">0105phi72_020</name>
</gene>
<keyword evidence="2" id="KW-1185">Reference proteome</keyword>
<organism evidence="1 2">
    <name type="scientific">Bacillus phage 0105phi7-2</name>
    <dbReference type="NCBI Taxonomy" id="3025408"/>
    <lineage>
        <taxon>Viruses</taxon>
        <taxon>Duplodnaviria</taxon>
        <taxon>Heunggongvirae</taxon>
        <taxon>Uroviricota</taxon>
        <taxon>Caudoviricetes</taxon>
        <taxon>Theosmithvirus</taxon>
        <taxon>Theosmithvirus tv0105phi72</taxon>
    </lineage>
</organism>
<evidence type="ECO:0000313" key="2">
    <source>
        <dbReference type="Proteomes" id="UP001222392"/>
    </source>
</evidence>
<evidence type="ECO:0000313" key="1">
    <source>
        <dbReference type="EMBL" id="WCS66566.1"/>
    </source>
</evidence>
<protein>
    <submittedName>
        <fullName evidence="1">Tail side appendage</fullName>
    </submittedName>
</protein>
<reference evidence="1" key="1">
    <citation type="submission" date="2023-01" db="EMBL/GenBank/DDBJ databases">
        <title>Siphophage 0105phi7-2 of Bacillus thuringiensis: Novel Propagation, DNA, and Genome-Implied Assembly.</title>
        <authorList>
            <person name="Roberts S."/>
            <person name="Aldis M."/>
            <person name="Wright E.T."/>
            <person name="Lai Z."/>
            <person name="Hardies S.C."/>
            <person name="Serwer P."/>
        </authorList>
    </citation>
    <scope>NUCLEOTIDE SEQUENCE</scope>
</reference>